<keyword evidence="2" id="KW-1185">Reference proteome</keyword>
<accession>A0AAV7LZH5</accession>
<dbReference type="EMBL" id="JANPWB010000014">
    <property type="protein sequence ID" value="KAJ1095747.1"/>
    <property type="molecule type" value="Genomic_DNA"/>
</dbReference>
<evidence type="ECO:0000313" key="1">
    <source>
        <dbReference type="EMBL" id="KAJ1095747.1"/>
    </source>
</evidence>
<evidence type="ECO:0000313" key="2">
    <source>
        <dbReference type="Proteomes" id="UP001066276"/>
    </source>
</evidence>
<reference evidence="1" key="1">
    <citation type="journal article" date="2022" name="bioRxiv">
        <title>Sequencing and chromosome-scale assembly of the giantPleurodeles waltlgenome.</title>
        <authorList>
            <person name="Brown T."/>
            <person name="Elewa A."/>
            <person name="Iarovenko S."/>
            <person name="Subramanian E."/>
            <person name="Araus A.J."/>
            <person name="Petzold A."/>
            <person name="Susuki M."/>
            <person name="Suzuki K.-i.T."/>
            <person name="Hayashi T."/>
            <person name="Toyoda A."/>
            <person name="Oliveira C."/>
            <person name="Osipova E."/>
            <person name="Leigh N.D."/>
            <person name="Simon A."/>
            <person name="Yun M.H."/>
        </authorList>
    </citation>
    <scope>NUCLEOTIDE SEQUENCE</scope>
    <source>
        <strain evidence="1">20211129_DDA</strain>
        <tissue evidence="1">Liver</tissue>
    </source>
</reference>
<comment type="caution">
    <text evidence="1">The sequence shown here is derived from an EMBL/GenBank/DDBJ whole genome shotgun (WGS) entry which is preliminary data.</text>
</comment>
<name>A0AAV7LZH5_PLEWA</name>
<dbReference type="Proteomes" id="UP001066276">
    <property type="component" value="Chromosome 10"/>
</dbReference>
<organism evidence="1 2">
    <name type="scientific">Pleurodeles waltl</name>
    <name type="common">Iberian ribbed newt</name>
    <dbReference type="NCBI Taxonomy" id="8319"/>
    <lineage>
        <taxon>Eukaryota</taxon>
        <taxon>Metazoa</taxon>
        <taxon>Chordata</taxon>
        <taxon>Craniata</taxon>
        <taxon>Vertebrata</taxon>
        <taxon>Euteleostomi</taxon>
        <taxon>Amphibia</taxon>
        <taxon>Batrachia</taxon>
        <taxon>Caudata</taxon>
        <taxon>Salamandroidea</taxon>
        <taxon>Salamandridae</taxon>
        <taxon>Pleurodelinae</taxon>
        <taxon>Pleurodeles</taxon>
    </lineage>
</organism>
<protein>
    <submittedName>
        <fullName evidence="1">Uncharacterized protein</fullName>
    </submittedName>
</protein>
<proteinExistence type="predicted"/>
<sequence>MEQGEETSEYPASLSGQHFLLALNGAKDHPLYRHELLPGQGLTAAGAHKTFFRSMPVEVVVVTHALRFRVNSVMTTLAHRCMVLHIAWFTGRLVIHHDVDLSSQDTVTIKTAKVLHLPVLVFCLSILVSTSLQVPPSVIRRLAAGGKRVSRGGLPPSLEAPASRLAAGLGFAPRPPRVFYGERGSPFGSCDSSPLLIIRHRVGVGWGAFREPRASPLSPCGPPSCGALHLGSHH</sequence>
<gene>
    <name evidence="1" type="ORF">NDU88_000903</name>
</gene>
<dbReference type="AlphaFoldDB" id="A0AAV7LZH5"/>